<feature type="region of interest" description="Disordered" evidence="4">
    <location>
        <begin position="153"/>
        <end position="174"/>
    </location>
</feature>
<dbReference type="InterPro" id="IPR002713">
    <property type="entry name" value="FF_domain"/>
</dbReference>
<keyword evidence="1" id="KW-0677">Repeat</keyword>
<name>A0A4W3JHG9_CALMI</name>
<reference evidence="8" key="1">
    <citation type="journal article" date="2006" name="Science">
        <title>Ancient noncoding elements conserved in the human genome.</title>
        <authorList>
            <person name="Venkatesh B."/>
            <person name="Kirkness E.F."/>
            <person name="Loh Y.H."/>
            <person name="Halpern A.L."/>
            <person name="Lee A.P."/>
            <person name="Johnson J."/>
            <person name="Dandona N."/>
            <person name="Viswanathan L.D."/>
            <person name="Tay A."/>
            <person name="Venter J.C."/>
            <person name="Strausberg R.L."/>
            <person name="Brenner S."/>
        </authorList>
    </citation>
    <scope>NUCLEOTIDE SEQUENCE [LARGE SCALE GENOMIC DNA]</scope>
</reference>
<dbReference type="InterPro" id="IPR001202">
    <property type="entry name" value="WW_dom"/>
</dbReference>
<gene>
    <name evidence="7" type="primary">LOC103180383</name>
</gene>
<feature type="domain" description="FF" evidence="6">
    <location>
        <begin position="277"/>
        <end position="332"/>
    </location>
</feature>
<dbReference type="InterPro" id="IPR045148">
    <property type="entry name" value="TCRG1-like"/>
</dbReference>
<evidence type="ECO:0000313" key="7">
    <source>
        <dbReference type="Ensembl" id="ENSCMIP00000041897.1"/>
    </source>
</evidence>
<dbReference type="FunFam" id="2.20.70.10:FF:000049">
    <property type="entry name" value="Transcription elongation regulator 1-like"/>
    <property type="match status" value="1"/>
</dbReference>
<dbReference type="SMART" id="SM00441">
    <property type="entry name" value="FF"/>
    <property type="match status" value="2"/>
</dbReference>
<evidence type="ECO:0000256" key="1">
    <source>
        <dbReference type="ARBA" id="ARBA00022737"/>
    </source>
</evidence>
<reference evidence="8" key="2">
    <citation type="journal article" date="2007" name="PLoS Biol.">
        <title>Survey sequencing and comparative analysis of the elephant shark (Callorhinchus milii) genome.</title>
        <authorList>
            <person name="Venkatesh B."/>
            <person name="Kirkness E.F."/>
            <person name="Loh Y.H."/>
            <person name="Halpern A.L."/>
            <person name="Lee A.P."/>
            <person name="Johnson J."/>
            <person name="Dandona N."/>
            <person name="Viswanathan L.D."/>
            <person name="Tay A."/>
            <person name="Venter J.C."/>
            <person name="Strausberg R.L."/>
            <person name="Brenner S."/>
        </authorList>
    </citation>
    <scope>NUCLEOTIDE SEQUENCE [LARGE SCALE GENOMIC DNA]</scope>
</reference>
<protein>
    <recommendedName>
        <fullName evidence="2">Transcription elongation regulator 1-like protein</fullName>
    </recommendedName>
</protein>
<feature type="domain" description="WW" evidence="5">
    <location>
        <begin position="107"/>
        <end position="136"/>
    </location>
</feature>
<reference evidence="7" key="5">
    <citation type="submission" date="2025-09" db="UniProtKB">
        <authorList>
            <consortium name="Ensembl"/>
        </authorList>
    </citation>
    <scope>IDENTIFICATION</scope>
</reference>
<dbReference type="SUPFAM" id="SSF81698">
    <property type="entry name" value="FF domain"/>
    <property type="match status" value="2"/>
</dbReference>
<dbReference type="PANTHER" id="PTHR15377">
    <property type="entry name" value="TRANSCRIPTION ELONGATION REGULATOR 1"/>
    <property type="match status" value="1"/>
</dbReference>
<sequence length="348" mass="40857">LESNRLFLGGNVYFNNAIAVESTWGKPEDLIFQGYKKPVLKANRVAMALSRVGQPTSSTACRPILVVNPQSLAGEFLRNNNSKKKMNIEEAICRQNKPVASTPVPGSPWCVVWTGDDRVFFFNPSIQLSVWEKPMELEGRGDISKIIQDPPHKRKMEMTTSKDETSNQEAHGEHLMKTKRNKIEQVEIAKPAKEEMDGKNLNNTAHRTVLPLEERINHFRDMLLERGVSAFSTWEKELHKIVFDPRYLFLNPEERKQIFEKFIKTRIKEECKEKKSKLLQAKEEFRKLLEESKLTPRSTFQEFAEKYGREHRFRMVQKKKDQEHFFNQFINILKKKDKENRIRLRKIR</sequence>
<dbReference type="GO" id="GO:0003712">
    <property type="term" value="F:transcription coregulator activity"/>
    <property type="evidence" value="ECO:0007669"/>
    <property type="project" value="TreeGrafter"/>
</dbReference>
<evidence type="ECO:0000259" key="6">
    <source>
        <dbReference type="PROSITE" id="PS51676"/>
    </source>
</evidence>
<dbReference type="GO" id="GO:0070063">
    <property type="term" value="F:RNA polymerase binding"/>
    <property type="evidence" value="ECO:0007669"/>
    <property type="project" value="InterPro"/>
</dbReference>
<dbReference type="Ensembl" id="ENSCMIT00000042495.1">
    <property type="protein sequence ID" value="ENSCMIP00000041897.1"/>
    <property type="gene ID" value="ENSCMIG00000017440.1"/>
</dbReference>
<proteinExistence type="predicted"/>
<feature type="domain" description="FF" evidence="6">
    <location>
        <begin position="212"/>
        <end position="265"/>
    </location>
</feature>
<keyword evidence="3" id="KW-0175">Coiled coil</keyword>
<dbReference type="FunFam" id="1.10.10.440:FF:000001">
    <property type="entry name" value="Transcription elongation regulator 1 like"/>
    <property type="match status" value="1"/>
</dbReference>
<dbReference type="SUPFAM" id="SSF51045">
    <property type="entry name" value="WW domain"/>
    <property type="match status" value="1"/>
</dbReference>
<dbReference type="InterPro" id="IPR036020">
    <property type="entry name" value="WW_dom_sf"/>
</dbReference>
<dbReference type="Proteomes" id="UP000314986">
    <property type="component" value="Unassembled WGS sequence"/>
</dbReference>
<dbReference type="PROSITE" id="PS51676">
    <property type="entry name" value="FF"/>
    <property type="match status" value="2"/>
</dbReference>
<evidence type="ECO:0000256" key="2">
    <source>
        <dbReference type="ARBA" id="ARBA00073866"/>
    </source>
</evidence>
<dbReference type="InParanoid" id="A0A4W3JHG9"/>
<keyword evidence="8" id="KW-1185">Reference proteome</keyword>
<evidence type="ECO:0000256" key="4">
    <source>
        <dbReference type="SAM" id="MobiDB-lite"/>
    </source>
</evidence>
<dbReference type="OMA" id="PTRICRC"/>
<reference evidence="8" key="3">
    <citation type="journal article" date="2014" name="Nature">
        <title>Elephant shark genome provides unique insights into gnathostome evolution.</title>
        <authorList>
            <consortium name="International Elephant Shark Genome Sequencing Consortium"/>
            <person name="Venkatesh B."/>
            <person name="Lee A.P."/>
            <person name="Ravi V."/>
            <person name="Maurya A.K."/>
            <person name="Lian M.M."/>
            <person name="Swann J.B."/>
            <person name="Ohta Y."/>
            <person name="Flajnik M.F."/>
            <person name="Sutoh Y."/>
            <person name="Kasahara M."/>
            <person name="Hoon S."/>
            <person name="Gangu V."/>
            <person name="Roy S.W."/>
            <person name="Irimia M."/>
            <person name="Korzh V."/>
            <person name="Kondrychyn I."/>
            <person name="Lim Z.W."/>
            <person name="Tay B.H."/>
            <person name="Tohari S."/>
            <person name="Kong K.W."/>
            <person name="Ho S."/>
            <person name="Lorente-Galdos B."/>
            <person name="Quilez J."/>
            <person name="Marques-Bonet T."/>
            <person name="Raney B.J."/>
            <person name="Ingham P.W."/>
            <person name="Tay A."/>
            <person name="Hillier L.W."/>
            <person name="Minx P."/>
            <person name="Boehm T."/>
            <person name="Wilson R.K."/>
            <person name="Brenner S."/>
            <person name="Warren W.C."/>
        </authorList>
    </citation>
    <scope>NUCLEOTIDE SEQUENCE [LARGE SCALE GENOMIC DNA]</scope>
</reference>
<dbReference type="Pfam" id="PF23517">
    <property type="entry name" value="WW_TCERG1"/>
    <property type="match status" value="1"/>
</dbReference>
<dbReference type="GeneTree" id="ENSGT00940000160593"/>
<evidence type="ECO:0000259" key="5">
    <source>
        <dbReference type="PROSITE" id="PS50020"/>
    </source>
</evidence>
<evidence type="ECO:0000313" key="8">
    <source>
        <dbReference type="Proteomes" id="UP000314986"/>
    </source>
</evidence>
<dbReference type="InterPro" id="IPR057565">
    <property type="entry name" value="WW_TCRG1_3rd"/>
</dbReference>
<dbReference type="AlphaFoldDB" id="A0A4W3JHG9"/>
<dbReference type="CDD" id="cd00201">
    <property type="entry name" value="WW"/>
    <property type="match status" value="1"/>
</dbReference>
<dbReference type="Pfam" id="PF01846">
    <property type="entry name" value="FF"/>
    <property type="match status" value="2"/>
</dbReference>
<reference evidence="7" key="4">
    <citation type="submission" date="2025-08" db="UniProtKB">
        <authorList>
            <consortium name="Ensembl"/>
        </authorList>
    </citation>
    <scope>IDENTIFICATION</scope>
</reference>
<dbReference type="Gene3D" id="1.10.10.440">
    <property type="entry name" value="FF domain"/>
    <property type="match status" value="2"/>
</dbReference>
<dbReference type="STRING" id="7868.ENSCMIP00000041897"/>
<dbReference type="PANTHER" id="PTHR15377:SF5">
    <property type="entry name" value="TRANSCRIPTION ELONGATION REGULATOR 1-LIKE PROTEIN"/>
    <property type="match status" value="1"/>
</dbReference>
<dbReference type="PROSITE" id="PS50020">
    <property type="entry name" value="WW_DOMAIN_2"/>
    <property type="match status" value="1"/>
</dbReference>
<feature type="compositionally biased region" description="Basic and acidic residues" evidence="4">
    <location>
        <begin position="156"/>
        <end position="174"/>
    </location>
</feature>
<dbReference type="InterPro" id="IPR036517">
    <property type="entry name" value="FF_domain_sf"/>
</dbReference>
<evidence type="ECO:0000256" key="3">
    <source>
        <dbReference type="SAM" id="Coils"/>
    </source>
</evidence>
<accession>A0A4W3JHG9</accession>
<dbReference type="GO" id="GO:0005634">
    <property type="term" value="C:nucleus"/>
    <property type="evidence" value="ECO:0007669"/>
    <property type="project" value="TreeGrafter"/>
</dbReference>
<dbReference type="FunFam" id="1.10.10.440:FF:000004">
    <property type="entry name" value="Transcription elongation regulator 1 like"/>
    <property type="match status" value="1"/>
</dbReference>
<feature type="coiled-coil region" evidence="3">
    <location>
        <begin position="264"/>
        <end position="291"/>
    </location>
</feature>
<organism evidence="7 8">
    <name type="scientific">Callorhinchus milii</name>
    <name type="common">Ghost shark</name>
    <dbReference type="NCBI Taxonomy" id="7868"/>
    <lineage>
        <taxon>Eukaryota</taxon>
        <taxon>Metazoa</taxon>
        <taxon>Chordata</taxon>
        <taxon>Craniata</taxon>
        <taxon>Vertebrata</taxon>
        <taxon>Chondrichthyes</taxon>
        <taxon>Holocephali</taxon>
        <taxon>Chimaeriformes</taxon>
        <taxon>Callorhinchidae</taxon>
        <taxon>Callorhinchus</taxon>
    </lineage>
</organism>
<dbReference type="Gene3D" id="2.20.70.10">
    <property type="match status" value="1"/>
</dbReference>